<dbReference type="Pfam" id="PF07009">
    <property type="entry name" value="NusG_II"/>
    <property type="match status" value="1"/>
</dbReference>
<dbReference type="CDD" id="cd09911">
    <property type="entry name" value="Lin0431_like"/>
    <property type="match status" value="1"/>
</dbReference>
<evidence type="ECO:0000313" key="2">
    <source>
        <dbReference type="Proteomes" id="UP000003195"/>
    </source>
</evidence>
<dbReference type="Gene3D" id="2.60.320.10">
    <property type="entry name" value="N-utilization substance G protein NusG, insert domain"/>
    <property type="match status" value="1"/>
</dbReference>
<comment type="caution">
    <text evidence="1">The sequence shown here is derived from an EMBL/GenBank/DDBJ whole genome shotgun (WGS) entry which is preliminary data.</text>
</comment>
<reference evidence="1 2" key="1">
    <citation type="submission" date="2010-08" db="EMBL/GenBank/DDBJ databases">
        <authorList>
            <person name="Weinstock G."/>
            <person name="Sodergren E."/>
            <person name="Clifton S."/>
            <person name="Fulton L."/>
            <person name="Fulton B."/>
            <person name="Courtney L."/>
            <person name="Fronick C."/>
            <person name="Harrison M."/>
            <person name="Strong C."/>
            <person name="Farmer C."/>
            <person name="Delahaunty K."/>
            <person name="Markovic C."/>
            <person name="Hall O."/>
            <person name="Minx P."/>
            <person name="Tomlinson C."/>
            <person name="Mitreva M."/>
            <person name="Hou S."/>
            <person name="Chen J."/>
            <person name="Wollam A."/>
            <person name="Pepin K.H."/>
            <person name="Johnson M."/>
            <person name="Bhonagiri V."/>
            <person name="Zhang X."/>
            <person name="Suruliraj S."/>
            <person name="Warren W."/>
            <person name="Chinwalla A."/>
            <person name="Mardis E.R."/>
            <person name="Wilson R.K."/>
        </authorList>
    </citation>
    <scope>NUCLEOTIDE SEQUENCE [LARGE SCALE GENOMIC DNA]</scope>
    <source>
        <strain evidence="1 2">F0359</strain>
    </source>
</reference>
<dbReference type="EMBL" id="AECS01000036">
    <property type="protein sequence ID" value="EFQ04245.1"/>
    <property type="molecule type" value="Genomic_DNA"/>
</dbReference>
<dbReference type="AlphaFoldDB" id="E2ZBL7"/>
<gene>
    <name evidence="1" type="ORF">HMPREF9429_00848</name>
</gene>
<dbReference type="eggNOG" id="COG5341">
    <property type="taxonomic scope" value="Bacteria"/>
</dbReference>
<dbReference type="InterPro" id="IPR038690">
    <property type="entry name" value="NusG_2_sf"/>
</dbReference>
<accession>E2ZBL7</accession>
<dbReference type="Proteomes" id="UP000003195">
    <property type="component" value="Unassembled WGS sequence"/>
</dbReference>
<protein>
    <submittedName>
        <fullName evidence="1">Uncharacterized protein</fullName>
    </submittedName>
</protein>
<keyword evidence="2" id="KW-1185">Reference proteome</keyword>
<dbReference type="STRING" id="706434.HMPREF9429_00848"/>
<dbReference type="OrthoDB" id="47603at2"/>
<organism evidence="1 2">
    <name type="scientific">Megasphaera micronuciformis F0359</name>
    <dbReference type="NCBI Taxonomy" id="706434"/>
    <lineage>
        <taxon>Bacteria</taxon>
        <taxon>Bacillati</taxon>
        <taxon>Bacillota</taxon>
        <taxon>Negativicutes</taxon>
        <taxon>Veillonellales</taxon>
        <taxon>Veillonellaceae</taxon>
        <taxon>Megasphaera</taxon>
    </lineage>
</organism>
<dbReference type="RefSeq" id="WP_006941872.1">
    <property type="nucleotide sequence ID" value="NZ_GL538208.1"/>
</dbReference>
<proteinExistence type="predicted"/>
<evidence type="ECO:0000313" key="1">
    <source>
        <dbReference type="EMBL" id="EFQ04245.1"/>
    </source>
</evidence>
<name>E2ZBL7_9FIRM</name>
<sequence length="128" mass="14023">MKKKDLLLIGILLLLSLLPTLYFFADGTLSRAGRTYAVIHVDGKEYKTVPLDTHRGTTLITVKTSAGYNTIAVQDESIGVVEADCADHICIDEGFISRPGQTVVCLPHKVLIEVRSDDGDEPDIIRAR</sequence>
<dbReference type="HOGENOM" id="CLU_130936_1_1_9"/>